<gene>
    <name evidence="2" type="ORF">Ga0074812_13812</name>
</gene>
<reference evidence="3" key="1">
    <citation type="submission" date="2015-11" db="EMBL/GenBank/DDBJ databases">
        <authorList>
            <person name="Varghese N."/>
        </authorList>
    </citation>
    <scope>NUCLEOTIDE SEQUENCE [LARGE SCALE GENOMIC DNA]</scope>
    <source>
        <strain evidence="3">DSM 45899</strain>
    </source>
</reference>
<keyword evidence="1" id="KW-0812">Transmembrane</keyword>
<feature type="transmembrane region" description="Helical" evidence="1">
    <location>
        <begin position="20"/>
        <end position="38"/>
    </location>
</feature>
<keyword evidence="3" id="KW-1185">Reference proteome</keyword>
<evidence type="ECO:0000256" key="1">
    <source>
        <dbReference type="SAM" id="Phobius"/>
    </source>
</evidence>
<evidence type="ECO:0000313" key="3">
    <source>
        <dbReference type="Proteomes" id="UP000198802"/>
    </source>
</evidence>
<dbReference type="EMBL" id="FAOZ01000038">
    <property type="protein sequence ID" value="CUU60297.1"/>
    <property type="molecule type" value="Genomic_DNA"/>
</dbReference>
<keyword evidence="1" id="KW-0472">Membrane</keyword>
<sequence length="73" mass="7920">MSLVQPGVAWERIRDRRTAGEMTVVSLLVFLFAVSLMPTEDEYDYDGSAVAASGVLGWPSPPFTTTTEIGLGR</sequence>
<name>A0A0S4QYK3_9ACTN</name>
<accession>A0A0S4QYK3</accession>
<keyword evidence="1" id="KW-1133">Transmembrane helix</keyword>
<organism evidence="2 3">
    <name type="scientific">Parafrankia irregularis</name>
    <dbReference type="NCBI Taxonomy" id="795642"/>
    <lineage>
        <taxon>Bacteria</taxon>
        <taxon>Bacillati</taxon>
        <taxon>Actinomycetota</taxon>
        <taxon>Actinomycetes</taxon>
        <taxon>Frankiales</taxon>
        <taxon>Frankiaceae</taxon>
        <taxon>Parafrankia</taxon>
    </lineage>
</organism>
<evidence type="ECO:0000313" key="2">
    <source>
        <dbReference type="EMBL" id="CUU60297.1"/>
    </source>
</evidence>
<dbReference type="AlphaFoldDB" id="A0A0S4QYK3"/>
<dbReference type="Proteomes" id="UP000198802">
    <property type="component" value="Unassembled WGS sequence"/>
</dbReference>
<dbReference type="RefSeq" id="WP_091284999.1">
    <property type="nucleotide sequence ID" value="NZ_FAOZ01000038.1"/>
</dbReference>
<proteinExistence type="predicted"/>
<protein>
    <submittedName>
        <fullName evidence="2">Uncharacterized protein</fullName>
    </submittedName>
</protein>